<dbReference type="AlphaFoldDB" id="A0AAV7QMY8"/>
<organism evidence="1 2">
    <name type="scientific">Pleurodeles waltl</name>
    <name type="common">Iberian ribbed newt</name>
    <dbReference type="NCBI Taxonomy" id="8319"/>
    <lineage>
        <taxon>Eukaryota</taxon>
        <taxon>Metazoa</taxon>
        <taxon>Chordata</taxon>
        <taxon>Craniata</taxon>
        <taxon>Vertebrata</taxon>
        <taxon>Euteleostomi</taxon>
        <taxon>Amphibia</taxon>
        <taxon>Batrachia</taxon>
        <taxon>Caudata</taxon>
        <taxon>Salamandroidea</taxon>
        <taxon>Salamandridae</taxon>
        <taxon>Pleurodelinae</taxon>
        <taxon>Pleurodeles</taxon>
    </lineage>
</organism>
<comment type="caution">
    <text evidence="1">The sequence shown here is derived from an EMBL/GenBank/DDBJ whole genome shotgun (WGS) entry which is preliminary data.</text>
</comment>
<accession>A0AAV7QMY8</accession>
<dbReference type="Proteomes" id="UP001066276">
    <property type="component" value="Chromosome 6"/>
</dbReference>
<dbReference type="EMBL" id="JANPWB010000010">
    <property type="protein sequence ID" value="KAJ1140434.1"/>
    <property type="molecule type" value="Genomic_DNA"/>
</dbReference>
<proteinExistence type="predicted"/>
<reference evidence="1" key="1">
    <citation type="journal article" date="2022" name="bioRxiv">
        <title>Sequencing and chromosome-scale assembly of the giantPleurodeles waltlgenome.</title>
        <authorList>
            <person name="Brown T."/>
            <person name="Elewa A."/>
            <person name="Iarovenko S."/>
            <person name="Subramanian E."/>
            <person name="Araus A.J."/>
            <person name="Petzold A."/>
            <person name="Susuki M."/>
            <person name="Suzuki K.-i.T."/>
            <person name="Hayashi T."/>
            <person name="Toyoda A."/>
            <person name="Oliveira C."/>
            <person name="Osipova E."/>
            <person name="Leigh N.D."/>
            <person name="Simon A."/>
            <person name="Yun M.H."/>
        </authorList>
    </citation>
    <scope>NUCLEOTIDE SEQUENCE</scope>
    <source>
        <strain evidence="1">20211129_DDA</strain>
        <tissue evidence="1">Liver</tissue>
    </source>
</reference>
<name>A0AAV7QMY8_PLEWA</name>
<sequence>MECITESLAKNAERLDMAELIIPEAKDEHVTAAQKRMNKLLLTLQAKVEDLNLCSGQINLQILGIAESTNIDNREHFVEQLISDLLGCEIYLQMLVVERAHCSLAPHPIPGALPHPIIDRLLNHRGRDATLRWARELKILNYGGTVLSLYPYFIQHEQEAQKRFVPAKLREMQLEYNVLYPASFEFRLMQTDPDVNVVTIVMDAEKVFKSVEGSFMRAVLKRIGRETYSYSSPMSSTHD</sequence>
<protein>
    <submittedName>
        <fullName evidence="1">Uncharacterized protein</fullName>
    </submittedName>
</protein>
<gene>
    <name evidence="1" type="ORF">NDU88_006786</name>
</gene>
<evidence type="ECO:0000313" key="2">
    <source>
        <dbReference type="Proteomes" id="UP001066276"/>
    </source>
</evidence>
<keyword evidence="2" id="KW-1185">Reference proteome</keyword>
<dbReference type="Gene3D" id="3.30.70.1820">
    <property type="entry name" value="L1 transposable element, RRM domain"/>
    <property type="match status" value="1"/>
</dbReference>
<evidence type="ECO:0000313" key="1">
    <source>
        <dbReference type="EMBL" id="KAJ1140434.1"/>
    </source>
</evidence>